<dbReference type="GO" id="GO:0005634">
    <property type="term" value="C:nucleus"/>
    <property type="evidence" value="ECO:0007669"/>
    <property type="project" value="UniProtKB-SubCell"/>
</dbReference>
<evidence type="ECO:0000313" key="10">
    <source>
        <dbReference type="Proteomes" id="UP000078512"/>
    </source>
</evidence>
<dbReference type="GO" id="GO:0051382">
    <property type="term" value="P:kinetochore assembly"/>
    <property type="evidence" value="ECO:0007669"/>
    <property type="project" value="InterPro"/>
</dbReference>
<name>A0A197JG93_9FUNG</name>
<evidence type="ECO:0000256" key="6">
    <source>
        <dbReference type="ARBA" id="ARBA00023242"/>
    </source>
</evidence>
<proteinExistence type="inferred from homology"/>
<comment type="subcellular location">
    <subcellularLocation>
        <location evidence="2">Chromosome</location>
        <location evidence="2">Centromere</location>
    </subcellularLocation>
    <subcellularLocation>
        <location evidence="1">Nucleus</location>
    </subcellularLocation>
</comment>
<evidence type="ECO:0000256" key="7">
    <source>
        <dbReference type="ARBA" id="ARBA00023328"/>
    </source>
</evidence>
<dbReference type="InterPro" id="IPR020993">
    <property type="entry name" value="Centromere_CenpK"/>
</dbReference>
<organism evidence="9 10">
    <name type="scientific">Linnemannia elongata AG-77</name>
    <dbReference type="NCBI Taxonomy" id="1314771"/>
    <lineage>
        <taxon>Eukaryota</taxon>
        <taxon>Fungi</taxon>
        <taxon>Fungi incertae sedis</taxon>
        <taxon>Mucoromycota</taxon>
        <taxon>Mortierellomycotina</taxon>
        <taxon>Mortierellomycetes</taxon>
        <taxon>Mortierellales</taxon>
        <taxon>Mortierellaceae</taxon>
        <taxon>Linnemannia</taxon>
    </lineage>
</organism>
<dbReference type="Pfam" id="PF11802">
    <property type="entry name" value="CENP-K"/>
    <property type="match status" value="1"/>
</dbReference>
<dbReference type="PANTHER" id="PTHR14401:SF6">
    <property type="entry name" value="CENTROMERE PROTEIN K"/>
    <property type="match status" value="1"/>
</dbReference>
<dbReference type="STRING" id="1314771.A0A197JG93"/>
<feature type="compositionally biased region" description="Polar residues" evidence="8">
    <location>
        <begin position="202"/>
        <end position="215"/>
    </location>
</feature>
<dbReference type="GO" id="GO:0000070">
    <property type="term" value="P:mitotic sister chromatid segregation"/>
    <property type="evidence" value="ECO:0007669"/>
    <property type="project" value="TreeGrafter"/>
</dbReference>
<dbReference type="Proteomes" id="UP000078512">
    <property type="component" value="Unassembled WGS sequence"/>
</dbReference>
<dbReference type="OrthoDB" id="9445768at2759"/>
<evidence type="ECO:0000313" key="9">
    <source>
        <dbReference type="EMBL" id="OAQ24018.1"/>
    </source>
</evidence>
<dbReference type="AlphaFoldDB" id="A0A197JG93"/>
<protein>
    <recommendedName>
        <fullName evidence="11">Centromere protein K</fullName>
    </recommendedName>
</protein>
<feature type="region of interest" description="Disordered" evidence="8">
    <location>
        <begin position="196"/>
        <end position="215"/>
    </location>
</feature>
<accession>A0A197JG93</accession>
<evidence type="ECO:0000256" key="1">
    <source>
        <dbReference type="ARBA" id="ARBA00004123"/>
    </source>
</evidence>
<dbReference type="PANTHER" id="PTHR14401">
    <property type="entry name" value="CENTROMERE PROTEIN K"/>
    <property type="match status" value="1"/>
</dbReference>
<keyword evidence="5" id="KW-0175">Coiled coil</keyword>
<keyword evidence="7" id="KW-0137">Centromere</keyword>
<evidence type="ECO:0000256" key="5">
    <source>
        <dbReference type="ARBA" id="ARBA00023054"/>
    </source>
</evidence>
<sequence length="313" mass="35449">MNPTDTATMPAGAGAGAGLGNAQELRTPASGVPTPSTNAESNLTSPSVVARDSASYKRREENLRITGEILHERCVEKLERLNQLRQEVAKKQQSTVTRPQNDNTLQEQQLAILRIEEARLKTEHKKIHANKHNFPDPLSEVNKLRVRQSIHDSIHELAIMLPHLKQELEETQAELAGEMQLMKELKEIRRALQARRQDLATSGESISSQQSTQGRTKMMETKVLVQELMRELTKFLARYYPPIQPDDNDPTVYDLKQVLEDIMNLSVSQPADPYLVLVPGEYYPPHIEQLINAGVAVRHPRDSQRLRLIDFYS</sequence>
<reference evidence="9 10" key="1">
    <citation type="submission" date="2016-05" db="EMBL/GenBank/DDBJ databases">
        <title>Genome sequencing reveals origins of a unique bacterial endosymbiosis in the earliest lineages of terrestrial Fungi.</title>
        <authorList>
            <consortium name="DOE Joint Genome Institute"/>
            <person name="Uehling J."/>
            <person name="Gryganskyi A."/>
            <person name="Hameed K."/>
            <person name="Tschaplinski T."/>
            <person name="Misztal P."/>
            <person name="Wu S."/>
            <person name="Desiro A."/>
            <person name="Vande Pol N."/>
            <person name="Du Z.-Y."/>
            <person name="Zienkiewicz A."/>
            <person name="Zienkiewicz K."/>
            <person name="Morin E."/>
            <person name="Tisserant E."/>
            <person name="Splivallo R."/>
            <person name="Hainaut M."/>
            <person name="Henrissat B."/>
            <person name="Ohm R."/>
            <person name="Kuo A."/>
            <person name="Yan J."/>
            <person name="Lipzen A."/>
            <person name="Nolan M."/>
            <person name="Labutti K."/>
            <person name="Barry K."/>
            <person name="Goldstein A."/>
            <person name="Labbe J."/>
            <person name="Schadt C."/>
            <person name="Tuskan G."/>
            <person name="Grigoriev I."/>
            <person name="Martin F."/>
            <person name="Vilgalys R."/>
            <person name="Bonito G."/>
        </authorList>
    </citation>
    <scope>NUCLEOTIDE SEQUENCE [LARGE SCALE GENOMIC DNA]</scope>
    <source>
        <strain evidence="9 10">AG-77</strain>
    </source>
</reference>
<dbReference type="EMBL" id="KV442103">
    <property type="protein sequence ID" value="OAQ24018.1"/>
    <property type="molecule type" value="Genomic_DNA"/>
</dbReference>
<gene>
    <name evidence="9" type="ORF">K457DRAFT_142277</name>
</gene>
<comment type="similarity">
    <text evidence="3">Belongs to the CENP-K/MCM22 family.</text>
</comment>
<keyword evidence="10" id="KW-1185">Reference proteome</keyword>
<evidence type="ECO:0000256" key="4">
    <source>
        <dbReference type="ARBA" id="ARBA00022454"/>
    </source>
</evidence>
<evidence type="ECO:0000256" key="8">
    <source>
        <dbReference type="SAM" id="MobiDB-lite"/>
    </source>
</evidence>
<evidence type="ECO:0000256" key="2">
    <source>
        <dbReference type="ARBA" id="ARBA00004584"/>
    </source>
</evidence>
<feature type="compositionally biased region" description="Polar residues" evidence="8">
    <location>
        <begin position="33"/>
        <end position="47"/>
    </location>
</feature>
<keyword evidence="4" id="KW-0158">Chromosome</keyword>
<dbReference type="GO" id="GO:0000775">
    <property type="term" value="C:chromosome, centromeric region"/>
    <property type="evidence" value="ECO:0007669"/>
    <property type="project" value="UniProtKB-SubCell"/>
</dbReference>
<evidence type="ECO:0000256" key="3">
    <source>
        <dbReference type="ARBA" id="ARBA00005795"/>
    </source>
</evidence>
<feature type="region of interest" description="Disordered" evidence="8">
    <location>
        <begin position="1"/>
        <end position="56"/>
    </location>
</feature>
<keyword evidence="6" id="KW-0539">Nucleus</keyword>
<evidence type="ECO:0008006" key="11">
    <source>
        <dbReference type="Google" id="ProtNLM"/>
    </source>
</evidence>